<evidence type="ECO:0000313" key="2">
    <source>
        <dbReference type="Proteomes" id="UP000694915"/>
    </source>
</evidence>
<organism evidence="2 7">
    <name type="scientific">Microtus ochrogaster</name>
    <name type="common">Prairie vole</name>
    <dbReference type="NCBI Taxonomy" id="79684"/>
    <lineage>
        <taxon>Eukaryota</taxon>
        <taxon>Metazoa</taxon>
        <taxon>Chordata</taxon>
        <taxon>Craniata</taxon>
        <taxon>Vertebrata</taxon>
        <taxon>Euteleostomi</taxon>
        <taxon>Mammalia</taxon>
        <taxon>Eutheria</taxon>
        <taxon>Euarchontoglires</taxon>
        <taxon>Glires</taxon>
        <taxon>Rodentia</taxon>
        <taxon>Myomorpha</taxon>
        <taxon>Muroidea</taxon>
        <taxon>Cricetidae</taxon>
        <taxon>Arvicolinae</taxon>
        <taxon>Microtus</taxon>
    </lineage>
</organism>
<dbReference type="RefSeq" id="XP_013209787.1">
    <property type="nucleotide sequence ID" value="XM_013354333.2"/>
</dbReference>
<name>A0ABM1AWU7_MICOH</name>
<dbReference type="RefSeq" id="XP_013209783.1">
    <property type="nucleotide sequence ID" value="XM_013354329.1"/>
</dbReference>
<proteinExistence type="predicted"/>
<evidence type="ECO:0000313" key="4">
    <source>
        <dbReference type="RefSeq" id="XP_013209784.1"/>
    </source>
</evidence>
<feature type="region of interest" description="Disordered" evidence="1">
    <location>
        <begin position="1"/>
        <end position="20"/>
    </location>
</feature>
<dbReference type="RefSeq" id="XP_013209784.1">
    <property type="nucleotide sequence ID" value="XM_013354330.1"/>
</dbReference>
<dbReference type="GeneID" id="101983118"/>
<protein>
    <submittedName>
        <fullName evidence="3 4">Uncharacterized protein LOC101983118 isoform X1</fullName>
    </submittedName>
</protein>
<dbReference type="RefSeq" id="XP_013209786.1">
    <property type="nucleotide sequence ID" value="XM_013354332.1"/>
</dbReference>
<gene>
    <name evidence="3 4 5 6 7" type="primary">LOC101983118</name>
</gene>
<evidence type="ECO:0000313" key="5">
    <source>
        <dbReference type="RefSeq" id="XP_013209785.1"/>
    </source>
</evidence>
<keyword evidence="2" id="KW-1185">Reference proteome</keyword>
<dbReference type="Proteomes" id="UP000694915">
    <property type="component" value="Unplaced"/>
</dbReference>
<evidence type="ECO:0000313" key="3">
    <source>
        <dbReference type="RefSeq" id="XP_013209783.1"/>
    </source>
</evidence>
<accession>A0ABM1AWU7</accession>
<evidence type="ECO:0000313" key="6">
    <source>
        <dbReference type="RefSeq" id="XP_013209786.1"/>
    </source>
</evidence>
<evidence type="ECO:0000313" key="7">
    <source>
        <dbReference type="RefSeq" id="XP_013209787.1"/>
    </source>
</evidence>
<sequence length="227" mass="25259">MAGQGGTIGGTQVSGRKEWGGGRQADWAVVQKGRYEEKERWCGRTRGQRNYYGHQRGKEFVMGQKGLVCASLPGIHPIHPRVLPSFPMVHVSCSSEERHLPSACPFMECQVVRPPRWCAHYTAGRWCGPWWCTWGFPDSKFVFGKGNYPADGEDQGICGHHVCVSERGEDDSSDQGKTTLIKALTREATMQLCDHLFTTLDVTVHTGLLPSCMPVIYMAFCHSCHTA</sequence>
<reference evidence="3 4" key="1">
    <citation type="submission" date="2025-05" db="UniProtKB">
        <authorList>
            <consortium name="RefSeq"/>
        </authorList>
    </citation>
    <scope>IDENTIFICATION</scope>
</reference>
<dbReference type="RefSeq" id="XP_013209785.1">
    <property type="nucleotide sequence ID" value="XM_013354331.1"/>
</dbReference>
<evidence type="ECO:0000256" key="1">
    <source>
        <dbReference type="SAM" id="MobiDB-lite"/>
    </source>
</evidence>